<evidence type="ECO:0000313" key="1">
    <source>
        <dbReference type="EMBL" id="KAJ1896656.1"/>
    </source>
</evidence>
<name>A0ACC1IMI2_9FUNG</name>
<evidence type="ECO:0000313" key="2">
    <source>
        <dbReference type="Proteomes" id="UP001150581"/>
    </source>
</evidence>
<protein>
    <submittedName>
        <fullName evidence="1">Uncharacterized protein</fullName>
    </submittedName>
</protein>
<accession>A0ACC1IMI2</accession>
<gene>
    <name evidence="1" type="ORF">LPJ66_003863</name>
</gene>
<dbReference type="EMBL" id="JANBPG010000422">
    <property type="protein sequence ID" value="KAJ1896656.1"/>
    <property type="molecule type" value="Genomic_DNA"/>
</dbReference>
<proteinExistence type="predicted"/>
<comment type="caution">
    <text evidence="1">The sequence shown here is derived from an EMBL/GenBank/DDBJ whole genome shotgun (WGS) entry which is preliminary data.</text>
</comment>
<organism evidence="1 2">
    <name type="scientific">Kickxella alabastrina</name>
    <dbReference type="NCBI Taxonomy" id="61397"/>
    <lineage>
        <taxon>Eukaryota</taxon>
        <taxon>Fungi</taxon>
        <taxon>Fungi incertae sedis</taxon>
        <taxon>Zoopagomycota</taxon>
        <taxon>Kickxellomycotina</taxon>
        <taxon>Kickxellomycetes</taxon>
        <taxon>Kickxellales</taxon>
        <taxon>Kickxellaceae</taxon>
        <taxon>Kickxella</taxon>
    </lineage>
</organism>
<sequence>MSVITNTNLQAIADNTETKREIVDFIKANVGSEEEQEQLVQFINASNDVTKLSAPPSNDDKLELYGLYKRGLSAKLDKPGMFDFIAKKKYAAWESHGDLTATEAQAKYVAHVKNLLALDAPEN</sequence>
<reference evidence="1" key="1">
    <citation type="submission" date="2022-07" db="EMBL/GenBank/DDBJ databases">
        <title>Phylogenomic reconstructions and comparative analyses of Kickxellomycotina fungi.</title>
        <authorList>
            <person name="Reynolds N.K."/>
            <person name="Stajich J.E."/>
            <person name="Barry K."/>
            <person name="Grigoriev I.V."/>
            <person name="Crous P."/>
            <person name="Smith M.E."/>
        </authorList>
    </citation>
    <scope>NUCLEOTIDE SEQUENCE</scope>
    <source>
        <strain evidence="1">Benny 63K</strain>
    </source>
</reference>
<keyword evidence="2" id="KW-1185">Reference proteome</keyword>
<dbReference type="Proteomes" id="UP001150581">
    <property type="component" value="Unassembled WGS sequence"/>
</dbReference>